<dbReference type="PANTHER" id="PTHR15319:SF1">
    <property type="entry name" value="TATA BOX-BINDING PROTEIN-ASSOCIATED FACTOR RNA POLYMERASE I SUBUNIT C"/>
    <property type="match status" value="1"/>
</dbReference>
<evidence type="ECO:0000313" key="5">
    <source>
        <dbReference type="Proteomes" id="UP001181693"/>
    </source>
</evidence>
<feature type="domain" description="TAF1C helical bundle" evidence="3">
    <location>
        <begin position="389"/>
        <end position="568"/>
    </location>
</feature>
<proteinExistence type="predicted"/>
<evidence type="ECO:0008006" key="6">
    <source>
        <dbReference type="Google" id="ProtNLM"/>
    </source>
</evidence>
<dbReference type="GO" id="GO:0001164">
    <property type="term" value="F:RNA polymerase I core promoter sequence-specific DNA binding"/>
    <property type="evidence" value="ECO:0007669"/>
    <property type="project" value="TreeGrafter"/>
</dbReference>
<evidence type="ECO:0000259" key="2">
    <source>
        <dbReference type="Pfam" id="PF20641"/>
    </source>
</evidence>
<dbReference type="GO" id="GO:0001650">
    <property type="term" value="C:fibrillar center"/>
    <property type="evidence" value="ECO:0007669"/>
    <property type="project" value="TreeGrafter"/>
</dbReference>
<feature type="domain" description="TAF1C beta-propeller" evidence="2">
    <location>
        <begin position="143"/>
        <end position="279"/>
    </location>
</feature>
<dbReference type="PANTHER" id="PTHR15319">
    <property type="entry name" value="TATA BOX-BINDING PROTEIN ASSOCIATED FACTOR RNA POLYMERASE I SUBUNIT C"/>
    <property type="match status" value="1"/>
</dbReference>
<protein>
    <recommendedName>
        <fullName evidence="6">TATA box-binding protein-associated factor RNA polymerase I subunit C</fullName>
    </recommendedName>
</protein>
<evidence type="ECO:0000313" key="4">
    <source>
        <dbReference type="EMBL" id="DBA32287.1"/>
    </source>
</evidence>
<dbReference type="InterPro" id="IPR049087">
    <property type="entry name" value="TAF1C_beta-prop"/>
</dbReference>
<dbReference type="InterPro" id="IPR049090">
    <property type="entry name" value="TAF1C_HB"/>
</dbReference>
<evidence type="ECO:0000259" key="3">
    <source>
        <dbReference type="Pfam" id="PF20642"/>
    </source>
</evidence>
<accession>A0AAV3B8P3</accession>
<dbReference type="AlphaFoldDB" id="A0AAV3B8P3"/>
<dbReference type="InterPro" id="IPR038801">
    <property type="entry name" value="TAF1C"/>
</dbReference>
<reference evidence="4" key="1">
    <citation type="thesis" date="2020" institute="ProQuest LLC" country="789 East Eisenhower Parkway, Ann Arbor, MI, USA">
        <title>Comparative Genomics and Chromosome Evolution.</title>
        <authorList>
            <person name="Mudd A.B."/>
        </authorList>
    </citation>
    <scope>NUCLEOTIDE SEQUENCE</scope>
    <source>
        <strain evidence="4">1538</strain>
        <tissue evidence="4">Blood</tissue>
    </source>
</reference>
<evidence type="ECO:0000256" key="1">
    <source>
        <dbReference type="SAM" id="MobiDB-lite"/>
    </source>
</evidence>
<dbReference type="Pfam" id="PF20641">
    <property type="entry name" value="TAF1C_beta-prop"/>
    <property type="match status" value="1"/>
</dbReference>
<organism evidence="4 5">
    <name type="scientific">Pyxicephalus adspersus</name>
    <name type="common">African bullfrog</name>
    <dbReference type="NCBI Taxonomy" id="30357"/>
    <lineage>
        <taxon>Eukaryota</taxon>
        <taxon>Metazoa</taxon>
        <taxon>Chordata</taxon>
        <taxon>Craniata</taxon>
        <taxon>Vertebrata</taxon>
        <taxon>Euteleostomi</taxon>
        <taxon>Amphibia</taxon>
        <taxon>Batrachia</taxon>
        <taxon>Anura</taxon>
        <taxon>Neobatrachia</taxon>
        <taxon>Ranoidea</taxon>
        <taxon>Pyxicephalidae</taxon>
        <taxon>Pyxicephalinae</taxon>
        <taxon>Pyxicephalus</taxon>
    </lineage>
</organism>
<keyword evidence="5" id="KW-1185">Reference proteome</keyword>
<dbReference type="Pfam" id="PF20642">
    <property type="entry name" value="TAF1C_HB"/>
    <property type="match status" value="1"/>
</dbReference>
<dbReference type="Proteomes" id="UP001181693">
    <property type="component" value="Unassembled WGS sequence"/>
</dbReference>
<sequence length="579" mass="65322">MKDKSNQIKVPKLVQQLQNVPYHECPFPYSNYPIRALSFLTNDWLLDVPPALLSSMVNDGMADEWKQLQFQESLTGGALSWVPYPGCSGGCLIYPRGPAMNQLHFQQMLVKRSKVKIQGKPAVCDLQQRVRQISTGEFDNTYVGVRSMYNLATWRFSADYPPRPLGVVRTKTPSTCVNVSPHLPGELCVCTEGGALYLWNLERGLQTIRMNNETLFFRDDPRWRWSDFTSHPCVLLYADRTGVQSADIRVEGAQGMDLFHIGQESSSQKGERVILSRCLRETDPTHFLVTTQSSVYIMDERFPLVPLVKWTHMLQRPPAYVSVIPGGETERNNKILLGTQHSHETVMLQYSGSNLNPCQLHLPAMGLPWASESLQYLNPLLPHLRDIVTQRLASPMAGLAAAWPTNKPNLLTVFQLTDAGDIFTQRLVNSPAPSDRRSSTMEALDVTSNLDPSGQEPVNGIIAESLDHSPETNANESRASPPICEVTTHEAPLRCLRSKSKLTFHEWIHHLLEISTVKKEAPYYPRRQIRRLFRAVELQETPQEVDKLRDCLRQGMRSGKLIRLDSLAESVEPVCTGEQ</sequence>
<comment type="caution">
    <text evidence="4">The sequence shown here is derived from an EMBL/GenBank/DDBJ whole genome shotgun (WGS) entry which is preliminary data.</text>
</comment>
<name>A0AAV3B8P3_PYXAD</name>
<gene>
    <name evidence="4" type="ORF">GDO54_000090</name>
</gene>
<dbReference type="EMBL" id="DYDO01000001">
    <property type="protein sequence ID" value="DBA32287.1"/>
    <property type="molecule type" value="Genomic_DNA"/>
</dbReference>
<feature type="region of interest" description="Disordered" evidence="1">
    <location>
        <begin position="428"/>
        <end position="458"/>
    </location>
</feature>